<keyword evidence="3" id="KW-0560">Oxidoreductase</keyword>
<dbReference type="CDD" id="cd00067">
    <property type="entry name" value="GAL4"/>
    <property type="match status" value="1"/>
</dbReference>
<accession>A0A365MKP2</accession>
<dbReference type="GO" id="GO:0020037">
    <property type="term" value="F:heme binding"/>
    <property type="evidence" value="ECO:0007669"/>
    <property type="project" value="InterPro"/>
</dbReference>
<dbReference type="GO" id="GO:0004497">
    <property type="term" value="F:monooxygenase activity"/>
    <property type="evidence" value="ECO:0007669"/>
    <property type="project" value="InterPro"/>
</dbReference>
<dbReference type="InterPro" id="IPR017972">
    <property type="entry name" value="Cyt_P450_CS"/>
</dbReference>
<dbReference type="PRINTS" id="PR00385">
    <property type="entry name" value="P450"/>
</dbReference>
<comment type="similarity">
    <text evidence="1">Belongs to the cytochrome P450 family.</text>
</comment>
<comment type="caution">
    <text evidence="9">The sequence shown here is derived from an EMBL/GenBank/DDBJ whole genome shotgun (WGS) entry which is preliminary data.</text>
</comment>
<dbReference type="InterPro" id="IPR002401">
    <property type="entry name" value="Cyt_P450_E_grp-I"/>
</dbReference>
<dbReference type="PANTHER" id="PTHR46300:SF12">
    <property type="entry name" value="P450, PUTATIVE (EUROFUNG)-RELATED"/>
    <property type="match status" value="1"/>
</dbReference>
<dbReference type="GO" id="GO:0016705">
    <property type="term" value="F:oxidoreductase activity, acting on paired donors, with incorporation or reduction of molecular oxygen"/>
    <property type="evidence" value="ECO:0007669"/>
    <property type="project" value="InterPro"/>
</dbReference>
<gene>
    <name evidence="9" type="ORF">FPRO05_07376</name>
</gene>
<keyword evidence="4 6" id="KW-0408">Iron</keyword>
<feature type="binding site" description="axial binding residue" evidence="6">
    <location>
        <position position="1264"/>
    </location>
    <ligand>
        <name>heme</name>
        <dbReference type="ChEBI" id="CHEBI:30413"/>
    </ligand>
    <ligandPart>
        <name>Fe</name>
        <dbReference type="ChEBI" id="CHEBI:18248"/>
    </ligandPart>
</feature>
<dbReference type="CDD" id="cd11065">
    <property type="entry name" value="CYP64-like"/>
    <property type="match status" value="1"/>
</dbReference>
<dbReference type="Pfam" id="PF00067">
    <property type="entry name" value="p450"/>
    <property type="match status" value="3"/>
</dbReference>
<keyword evidence="5" id="KW-0539">Nucleus</keyword>
<keyword evidence="6" id="KW-0349">Heme</keyword>
<name>A0A365MKP2_GIBIN</name>
<dbReference type="PANTHER" id="PTHR46300">
    <property type="entry name" value="P450, PUTATIVE (EUROFUNG)-RELATED-RELATED"/>
    <property type="match status" value="1"/>
</dbReference>
<dbReference type="InterPro" id="IPR036864">
    <property type="entry name" value="Zn2-C6_fun-type_DNA-bd_sf"/>
</dbReference>
<dbReference type="EMBL" id="PKMI01000094">
    <property type="protein sequence ID" value="RBA09096.1"/>
    <property type="molecule type" value="Genomic_DNA"/>
</dbReference>
<dbReference type="PRINTS" id="PR00463">
    <property type="entry name" value="EP450I"/>
</dbReference>
<sequence length="1322" mass="150333">MPLFNLVQDWTDRLPAHIFYLMIGLTLLTSIALLIAGNVGRKEKYNYPNPIPGIPFFGNSFQVPSEGQGPWMTEIAKRTGEMYTMTFGGTPWLFLNSRKAVHELLEKKAAIYSSRQNLPMANDVISGKKRFLFMPYGSDWRRTRKEMHLILNNTKSNLFEPYQDMESRALLYHYLNHPENWWEANARYANSIIMGVIYGRRSDLGDEDMANLLSNLAKSTRHGKFGDGLEMLFINQQEKRQRLGTQQPCFMTEFLERNTNGEFTEEESYWMAGTLIEAGSDTTRITLILILAAAVMYPDWVGRTQRQLDSVCGYKAERLPTFDDMAKLPLVKGVIKEGLRWKPSIVETGVPHALTKDDTFDGYRIAAGTVVTFNSWAISHLDYEEPERFYPERFLDDDLDVPTKGHVGFGAGRRVCVGNNVAWNNLLISVSRLLYCFDIEEVPGKPVDASRSFLIGKRPSMRFVNLGMPKRRAKQACLHCRSRKIRCDLAFGGSPCLNCRLDEVPCEIRGRKPKRRKPETKQAQVTNKTNTSSAITIPDDIWLQDGMFTTSNDSFLGGSPFSFSNPSPFCLDNEQMESTNARSEGDSAASKATDDRLAFISNPDLSGLPADDVGLLRQHGCLNVPPRHILDEFIREYFLHVHPMLPLMDESVFWEQYGQKTNKLSLFLIQAMLFASCSVGEPDGILEVASRNLETVCADDRAILSRCRDDLSAWFSATGEEFLNLGHGGEQRHPSVIVYTNFIYIQYYTAKLLLHHQKLIFDVGLSDWTEFLPSTLVDEVRSATFRFIDHLSEPVRLGLARFLPVSVAAFAAVPIAMHVFEARLGGHATENQRRLRILIEMLEAYQPRFEGIEPLGLLVRQTVSSVESGLTSQWKGCLRSWTDIIAYQPYQYLSCPSEISVASPSAVATIYQNSSPCLKGPWYNVFVPTISLHATRDKQEHTLRRKVWDRGLNAKAMRDYEPRIEKYTGLLMNQLQQRSGKPVDITDWCGFYGFDVMGDLAFGKSFNMLNDGVKHYYMELTQMSTLWGSPIGRASWLYLLIKDVPILNRQIVQFLKWLRKHVDQRTKNEPHLPDLFSWLLGAYKEQSVHTKQDDLNLLGDAHLIVVAGRHVSNSRYDNIWLTHLHSDTTSTTMTCALFELARHPHVYQKLQKEVDDFLKQGDSPHSHSALSKLKYLQAIIDETMRLYPAIPSGLQRITPRQGMEIEGTFIPGNTIIQTPTYTLNRDDRCFVRPNDFIPERWTTQPDLVRDASAFAPFSIGRYSCAGKQLGLLEVRHVLTQIVSKFNIRLAPNQTVEAFQEGLADGFTLLCPKLEMVFETRIS</sequence>
<comment type="cofactor">
    <cofactor evidence="6">
        <name>heme</name>
        <dbReference type="ChEBI" id="CHEBI:30413"/>
    </cofactor>
</comment>
<evidence type="ECO:0000256" key="1">
    <source>
        <dbReference type="ARBA" id="ARBA00010617"/>
    </source>
</evidence>
<dbReference type="InterPro" id="IPR001128">
    <property type="entry name" value="Cyt_P450"/>
</dbReference>
<organism evidence="9 10">
    <name type="scientific">Gibberella intermedia</name>
    <name type="common">Bulb rot disease fungus</name>
    <name type="synonym">Fusarium proliferatum</name>
    <dbReference type="NCBI Taxonomy" id="948311"/>
    <lineage>
        <taxon>Eukaryota</taxon>
        <taxon>Fungi</taxon>
        <taxon>Dikarya</taxon>
        <taxon>Ascomycota</taxon>
        <taxon>Pezizomycotina</taxon>
        <taxon>Sordariomycetes</taxon>
        <taxon>Hypocreomycetidae</taxon>
        <taxon>Hypocreales</taxon>
        <taxon>Nectriaceae</taxon>
        <taxon>Fusarium</taxon>
        <taxon>Fusarium fujikuroi species complex</taxon>
    </lineage>
</organism>
<keyword evidence="7" id="KW-1133">Transmembrane helix</keyword>
<dbReference type="InterPro" id="IPR050364">
    <property type="entry name" value="Cytochrome_P450_fung"/>
</dbReference>
<keyword evidence="2 6" id="KW-0479">Metal-binding</keyword>
<dbReference type="PROSITE" id="PS00463">
    <property type="entry name" value="ZN2_CY6_FUNGAL_1"/>
    <property type="match status" value="1"/>
</dbReference>
<keyword evidence="7" id="KW-0472">Membrane</keyword>
<dbReference type="Pfam" id="PF00172">
    <property type="entry name" value="Zn_clus"/>
    <property type="match status" value="1"/>
</dbReference>
<evidence type="ECO:0000256" key="7">
    <source>
        <dbReference type="SAM" id="Phobius"/>
    </source>
</evidence>
<dbReference type="SMART" id="SM00066">
    <property type="entry name" value="GAL4"/>
    <property type="match status" value="1"/>
</dbReference>
<dbReference type="PROSITE" id="PS00086">
    <property type="entry name" value="CYTOCHROME_P450"/>
    <property type="match status" value="1"/>
</dbReference>
<dbReference type="InterPro" id="IPR036396">
    <property type="entry name" value="Cyt_P450_sf"/>
</dbReference>
<evidence type="ECO:0000256" key="2">
    <source>
        <dbReference type="ARBA" id="ARBA00022723"/>
    </source>
</evidence>
<evidence type="ECO:0000313" key="10">
    <source>
        <dbReference type="Proteomes" id="UP000251714"/>
    </source>
</evidence>
<dbReference type="InterPro" id="IPR001138">
    <property type="entry name" value="Zn2Cys6_DnaBD"/>
</dbReference>
<dbReference type="Proteomes" id="UP000251714">
    <property type="component" value="Unassembled WGS sequence"/>
</dbReference>
<protein>
    <recommendedName>
        <fullName evidence="8">Zn(2)-C6 fungal-type domain-containing protein</fullName>
    </recommendedName>
</protein>
<feature type="transmembrane region" description="Helical" evidence="7">
    <location>
        <begin position="18"/>
        <end position="36"/>
    </location>
</feature>
<dbReference type="GO" id="GO:0008270">
    <property type="term" value="F:zinc ion binding"/>
    <property type="evidence" value="ECO:0007669"/>
    <property type="project" value="InterPro"/>
</dbReference>
<feature type="domain" description="Zn(2)-C6 fungal-type" evidence="8">
    <location>
        <begin position="476"/>
        <end position="508"/>
    </location>
</feature>
<evidence type="ECO:0000313" key="9">
    <source>
        <dbReference type="EMBL" id="RBA09096.1"/>
    </source>
</evidence>
<dbReference type="SUPFAM" id="SSF57701">
    <property type="entry name" value="Zn2/Cys6 DNA-binding domain"/>
    <property type="match status" value="1"/>
</dbReference>
<reference evidence="9 10" key="1">
    <citation type="submission" date="2017-12" db="EMBL/GenBank/DDBJ databases">
        <title>Genome sequence of the mycotoxigenic crop pathogen Fusarium proliferatum, strain ITEM 2341 from Date Palm.</title>
        <authorList>
            <person name="Almiman B.F."/>
            <person name="Shittu T.A."/>
            <person name="Muthumeenakshi S."/>
            <person name="Baroncelli R."/>
            <person name="Sreenivasaprasada S."/>
        </authorList>
    </citation>
    <scope>NUCLEOTIDE SEQUENCE [LARGE SCALE GENOMIC DNA]</scope>
    <source>
        <strain evidence="9 10">ITEM 2341</strain>
    </source>
</reference>
<evidence type="ECO:0000256" key="4">
    <source>
        <dbReference type="ARBA" id="ARBA00023004"/>
    </source>
</evidence>
<dbReference type="CDD" id="cd12148">
    <property type="entry name" value="fungal_TF_MHR"/>
    <property type="match status" value="1"/>
</dbReference>
<keyword evidence="7" id="KW-0812">Transmembrane</keyword>
<dbReference type="GO" id="GO:0005506">
    <property type="term" value="F:iron ion binding"/>
    <property type="evidence" value="ECO:0007669"/>
    <property type="project" value="InterPro"/>
</dbReference>
<evidence type="ECO:0000256" key="3">
    <source>
        <dbReference type="ARBA" id="ARBA00023002"/>
    </source>
</evidence>
<evidence type="ECO:0000256" key="6">
    <source>
        <dbReference type="PIRSR" id="PIRSR602401-1"/>
    </source>
</evidence>
<dbReference type="SUPFAM" id="SSF48264">
    <property type="entry name" value="Cytochrome P450"/>
    <property type="match status" value="2"/>
</dbReference>
<dbReference type="Gene3D" id="1.10.630.10">
    <property type="entry name" value="Cytochrome P450"/>
    <property type="match status" value="2"/>
</dbReference>
<evidence type="ECO:0000259" key="8">
    <source>
        <dbReference type="PROSITE" id="PS50048"/>
    </source>
</evidence>
<dbReference type="Gene3D" id="4.10.240.10">
    <property type="entry name" value="Zn(2)-C6 fungal-type DNA-binding domain"/>
    <property type="match status" value="1"/>
</dbReference>
<dbReference type="PROSITE" id="PS50048">
    <property type="entry name" value="ZN2_CY6_FUNGAL_2"/>
    <property type="match status" value="1"/>
</dbReference>
<evidence type="ECO:0000256" key="5">
    <source>
        <dbReference type="ARBA" id="ARBA00023242"/>
    </source>
</evidence>
<dbReference type="CDD" id="cd11061">
    <property type="entry name" value="CYP67-like"/>
    <property type="match status" value="1"/>
</dbReference>
<proteinExistence type="inferred from homology"/>
<dbReference type="GO" id="GO:0000981">
    <property type="term" value="F:DNA-binding transcription factor activity, RNA polymerase II-specific"/>
    <property type="evidence" value="ECO:0007669"/>
    <property type="project" value="InterPro"/>
</dbReference>